<reference evidence="1 2" key="1">
    <citation type="submission" date="2020-06" db="EMBL/GenBank/DDBJ databases">
        <title>Draft genome of Uliginosibacterium sp. IMCC34675.</title>
        <authorList>
            <person name="Song J."/>
        </authorList>
    </citation>
    <scope>NUCLEOTIDE SEQUENCE [LARGE SCALE GENOMIC DNA]</scope>
    <source>
        <strain evidence="1 2">IMCC34675</strain>
    </source>
</reference>
<evidence type="ECO:0000313" key="2">
    <source>
        <dbReference type="Proteomes" id="UP000778523"/>
    </source>
</evidence>
<accession>A0ABX2IE17</accession>
<evidence type="ECO:0000313" key="1">
    <source>
        <dbReference type="EMBL" id="NSL54871.1"/>
    </source>
</evidence>
<dbReference type="RefSeq" id="WP_170021381.1">
    <property type="nucleotide sequence ID" value="NZ_JABCSC020000002.1"/>
</dbReference>
<dbReference type="Proteomes" id="UP000778523">
    <property type="component" value="Unassembled WGS sequence"/>
</dbReference>
<comment type="caution">
    <text evidence="1">The sequence shown here is derived from an EMBL/GenBank/DDBJ whole genome shotgun (WGS) entry which is preliminary data.</text>
</comment>
<gene>
    <name evidence="1" type="ORF">HJ583_007530</name>
</gene>
<name>A0ABX2IE17_9RHOO</name>
<sequence length="168" mass="17909">MPSIVTVQAIENATGVHLYAFDQDDNCVLAIDGLQAQAAASLAALMQACIAGRGETLGRAASDPVQDYQQVTDEAHAWEIIAELEGGQYTAFEADMGRAGLRLAGAGYVLGLLHRQPEGNWFEHAGEGSIWQYVFASPVAAEQVLDEVGLDCEIHAIPRLLEAGCQLI</sequence>
<dbReference type="EMBL" id="JABCSC020000002">
    <property type="protein sequence ID" value="NSL54871.1"/>
    <property type="molecule type" value="Genomic_DNA"/>
</dbReference>
<keyword evidence="2" id="KW-1185">Reference proteome</keyword>
<organism evidence="1 2">
    <name type="scientific">Uliginosibacterium aquaticum</name>
    <dbReference type="NCBI Taxonomy" id="2731212"/>
    <lineage>
        <taxon>Bacteria</taxon>
        <taxon>Pseudomonadati</taxon>
        <taxon>Pseudomonadota</taxon>
        <taxon>Betaproteobacteria</taxon>
        <taxon>Rhodocyclales</taxon>
        <taxon>Zoogloeaceae</taxon>
        <taxon>Uliginosibacterium</taxon>
    </lineage>
</organism>
<proteinExistence type="predicted"/>
<protein>
    <submittedName>
        <fullName evidence="1">Uncharacterized protein</fullName>
    </submittedName>
</protein>